<sequence length="158" mass="17470">MMHSSTPIALVGDVIQISNMEMLLDNKMMHSSTPITLVGDVIQISNMEMLLNHSNNLLDRHPNNNGDLLFDNIIKYNNKQTLLISQKLETTLQSVKTDIGQLASSLSQLQSQGSSQMPSQTIPNPKGNEDIDHAVNVRDSIDSMGYDDFVLQDCAKIS</sequence>
<comment type="caution">
    <text evidence="2">The sequence shown here is derived from an EMBL/GenBank/DDBJ whole genome shotgun (WGS) entry which is preliminary data.</text>
</comment>
<accession>A0A2K3MCJ4</accession>
<feature type="region of interest" description="Disordered" evidence="1">
    <location>
        <begin position="106"/>
        <end position="130"/>
    </location>
</feature>
<dbReference type="EMBL" id="ASHM01056824">
    <property type="protein sequence ID" value="PNX88500.1"/>
    <property type="molecule type" value="Genomic_DNA"/>
</dbReference>
<feature type="non-terminal residue" evidence="2">
    <location>
        <position position="158"/>
    </location>
</feature>
<reference evidence="2 3" key="2">
    <citation type="journal article" date="2017" name="Front. Plant Sci.">
        <title>Gene Classification and Mining of Molecular Markers Useful in Red Clover (Trifolium pratense) Breeding.</title>
        <authorList>
            <person name="Istvanek J."/>
            <person name="Dluhosova J."/>
            <person name="Dluhos P."/>
            <person name="Patkova L."/>
            <person name="Nedelnik J."/>
            <person name="Repkova J."/>
        </authorList>
    </citation>
    <scope>NUCLEOTIDE SEQUENCE [LARGE SCALE GENOMIC DNA]</scope>
    <source>
        <strain evidence="3">cv. Tatra</strain>
        <tissue evidence="2">Young leaves</tissue>
    </source>
</reference>
<organism evidence="2 3">
    <name type="scientific">Trifolium pratense</name>
    <name type="common">Red clover</name>
    <dbReference type="NCBI Taxonomy" id="57577"/>
    <lineage>
        <taxon>Eukaryota</taxon>
        <taxon>Viridiplantae</taxon>
        <taxon>Streptophyta</taxon>
        <taxon>Embryophyta</taxon>
        <taxon>Tracheophyta</taxon>
        <taxon>Spermatophyta</taxon>
        <taxon>Magnoliopsida</taxon>
        <taxon>eudicotyledons</taxon>
        <taxon>Gunneridae</taxon>
        <taxon>Pentapetalae</taxon>
        <taxon>rosids</taxon>
        <taxon>fabids</taxon>
        <taxon>Fabales</taxon>
        <taxon>Fabaceae</taxon>
        <taxon>Papilionoideae</taxon>
        <taxon>50 kb inversion clade</taxon>
        <taxon>NPAAA clade</taxon>
        <taxon>Hologalegina</taxon>
        <taxon>IRL clade</taxon>
        <taxon>Trifolieae</taxon>
        <taxon>Trifolium</taxon>
    </lineage>
</organism>
<dbReference type="Proteomes" id="UP000236291">
    <property type="component" value="Unassembled WGS sequence"/>
</dbReference>
<gene>
    <name evidence="2" type="ORF">L195_g044606</name>
</gene>
<dbReference type="AlphaFoldDB" id="A0A2K3MCJ4"/>
<proteinExistence type="predicted"/>
<reference evidence="2 3" key="1">
    <citation type="journal article" date="2014" name="Am. J. Bot.">
        <title>Genome assembly and annotation for red clover (Trifolium pratense; Fabaceae).</title>
        <authorList>
            <person name="Istvanek J."/>
            <person name="Jaros M."/>
            <person name="Krenek A."/>
            <person name="Repkova J."/>
        </authorList>
    </citation>
    <scope>NUCLEOTIDE SEQUENCE [LARGE SCALE GENOMIC DNA]</scope>
    <source>
        <strain evidence="3">cv. Tatra</strain>
        <tissue evidence="2">Young leaves</tissue>
    </source>
</reference>
<protein>
    <submittedName>
        <fullName evidence="2">Uncharacterized protein</fullName>
    </submittedName>
</protein>
<evidence type="ECO:0000313" key="2">
    <source>
        <dbReference type="EMBL" id="PNX88500.1"/>
    </source>
</evidence>
<evidence type="ECO:0000313" key="3">
    <source>
        <dbReference type="Proteomes" id="UP000236291"/>
    </source>
</evidence>
<feature type="compositionally biased region" description="Low complexity" evidence="1">
    <location>
        <begin position="106"/>
        <end position="120"/>
    </location>
</feature>
<name>A0A2K3MCJ4_TRIPR</name>
<evidence type="ECO:0000256" key="1">
    <source>
        <dbReference type="SAM" id="MobiDB-lite"/>
    </source>
</evidence>